<dbReference type="Proteomes" id="UP001232148">
    <property type="component" value="Unassembled WGS sequence"/>
</dbReference>
<sequence>MNTPLSSAPTLPTHTSSVCKPFFPPAHLAPALPRPAPVPRGRNQVRGTREGANYRFPLPETHTPCTPIVPLLAPPR</sequence>
<name>A0AAD9H7H1_9PEZI</name>
<evidence type="ECO:0000313" key="3">
    <source>
        <dbReference type="Proteomes" id="UP001232148"/>
    </source>
</evidence>
<organism evidence="2 3">
    <name type="scientific">Colletotrichum zoysiae</name>
    <dbReference type="NCBI Taxonomy" id="1216348"/>
    <lineage>
        <taxon>Eukaryota</taxon>
        <taxon>Fungi</taxon>
        <taxon>Dikarya</taxon>
        <taxon>Ascomycota</taxon>
        <taxon>Pezizomycotina</taxon>
        <taxon>Sordariomycetes</taxon>
        <taxon>Hypocreomycetidae</taxon>
        <taxon>Glomerellales</taxon>
        <taxon>Glomerellaceae</taxon>
        <taxon>Colletotrichum</taxon>
        <taxon>Colletotrichum graminicola species complex</taxon>
    </lineage>
</organism>
<evidence type="ECO:0000256" key="1">
    <source>
        <dbReference type="SAM" id="MobiDB-lite"/>
    </source>
</evidence>
<gene>
    <name evidence="2" type="ORF">LX32DRAFT_645167</name>
</gene>
<protein>
    <submittedName>
        <fullName evidence="2">Uncharacterized protein</fullName>
    </submittedName>
</protein>
<feature type="compositionally biased region" description="Polar residues" evidence="1">
    <location>
        <begin position="1"/>
        <end position="18"/>
    </location>
</feature>
<keyword evidence="3" id="KW-1185">Reference proteome</keyword>
<reference evidence="2" key="1">
    <citation type="submission" date="2021-06" db="EMBL/GenBank/DDBJ databases">
        <title>Comparative genomics, transcriptomics and evolutionary studies reveal genomic signatures of adaptation to plant cell wall in hemibiotrophic fungi.</title>
        <authorList>
            <consortium name="DOE Joint Genome Institute"/>
            <person name="Baroncelli R."/>
            <person name="Diaz J.F."/>
            <person name="Benocci T."/>
            <person name="Peng M."/>
            <person name="Battaglia E."/>
            <person name="Haridas S."/>
            <person name="Andreopoulos W."/>
            <person name="Labutti K."/>
            <person name="Pangilinan J."/>
            <person name="Floch G.L."/>
            <person name="Makela M.R."/>
            <person name="Henrissat B."/>
            <person name="Grigoriev I.V."/>
            <person name="Crouch J.A."/>
            <person name="De Vries R.P."/>
            <person name="Sukno S.A."/>
            <person name="Thon M.R."/>
        </authorList>
    </citation>
    <scope>NUCLEOTIDE SEQUENCE</scope>
    <source>
        <strain evidence="2">MAFF235873</strain>
    </source>
</reference>
<dbReference type="AlphaFoldDB" id="A0AAD9H7H1"/>
<evidence type="ECO:0000313" key="2">
    <source>
        <dbReference type="EMBL" id="KAK2022819.1"/>
    </source>
</evidence>
<feature type="region of interest" description="Disordered" evidence="1">
    <location>
        <begin position="1"/>
        <end position="60"/>
    </location>
</feature>
<proteinExistence type="predicted"/>
<comment type="caution">
    <text evidence="2">The sequence shown here is derived from an EMBL/GenBank/DDBJ whole genome shotgun (WGS) entry which is preliminary data.</text>
</comment>
<accession>A0AAD9H7H1</accession>
<dbReference type="EMBL" id="MU843024">
    <property type="protein sequence ID" value="KAK2022819.1"/>
    <property type="molecule type" value="Genomic_DNA"/>
</dbReference>